<dbReference type="RefSeq" id="WP_027889463.1">
    <property type="nucleotide sequence ID" value="NZ_LT906446.1"/>
</dbReference>
<dbReference type="GO" id="GO:0003700">
    <property type="term" value="F:DNA-binding transcription factor activity"/>
    <property type="evidence" value="ECO:0007669"/>
    <property type="project" value="TreeGrafter"/>
</dbReference>
<dbReference type="InterPro" id="IPR010982">
    <property type="entry name" value="Lambda_DNA-bd_dom_sf"/>
</dbReference>
<dbReference type="PANTHER" id="PTHR30146">
    <property type="entry name" value="LACI-RELATED TRANSCRIPTIONAL REPRESSOR"/>
    <property type="match status" value="1"/>
</dbReference>
<reference evidence="6 7" key="1">
    <citation type="submission" date="2017-06" db="EMBL/GenBank/DDBJ databases">
        <authorList>
            <consortium name="Pathogen Informatics"/>
        </authorList>
    </citation>
    <scope>NUCLEOTIDE SEQUENCE [LARGE SCALE GENOMIC DNA]</scope>
    <source>
        <strain evidence="6 7">NCTC10570</strain>
    </source>
</reference>
<dbReference type="SUPFAM" id="SSF53822">
    <property type="entry name" value="Periplasmic binding protein-like I"/>
    <property type="match status" value="1"/>
</dbReference>
<evidence type="ECO:0000256" key="1">
    <source>
        <dbReference type="ARBA" id="ARBA00023015"/>
    </source>
</evidence>
<organism evidence="6 7">
    <name type="scientific">Megamonas hypermegale</name>
    <dbReference type="NCBI Taxonomy" id="158847"/>
    <lineage>
        <taxon>Bacteria</taxon>
        <taxon>Bacillati</taxon>
        <taxon>Bacillota</taxon>
        <taxon>Negativicutes</taxon>
        <taxon>Selenomonadales</taxon>
        <taxon>Selenomonadaceae</taxon>
        <taxon>Megamonas</taxon>
    </lineage>
</organism>
<keyword evidence="7" id="KW-1185">Reference proteome</keyword>
<name>A0A239U6A5_9FIRM</name>
<dbReference type="InterPro" id="IPR001387">
    <property type="entry name" value="Cro/C1-type_HTH"/>
</dbReference>
<feature type="domain" description="HTH cro/C1-type" evidence="5">
    <location>
        <begin position="3"/>
        <end position="48"/>
    </location>
</feature>
<accession>A0A239U6A5</accession>
<dbReference type="CDD" id="cd01392">
    <property type="entry name" value="HTH_LacI"/>
    <property type="match status" value="1"/>
</dbReference>
<dbReference type="Gene3D" id="3.40.50.2300">
    <property type="match status" value="2"/>
</dbReference>
<gene>
    <name evidence="6" type="primary">treR_2</name>
    <name evidence="6" type="ORF">SAMEA4364220_02152</name>
</gene>
<keyword evidence="1" id="KW-0805">Transcription regulation</keyword>
<dbReference type="InterPro" id="IPR028082">
    <property type="entry name" value="Peripla_BP_I"/>
</dbReference>
<proteinExistence type="predicted"/>
<dbReference type="eggNOG" id="COG1609">
    <property type="taxonomic scope" value="Bacteria"/>
</dbReference>
<dbReference type="AlphaFoldDB" id="A0A239U6A5"/>
<dbReference type="SMART" id="SM00354">
    <property type="entry name" value="HTH_LACI"/>
    <property type="match status" value="1"/>
</dbReference>
<evidence type="ECO:0000313" key="7">
    <source>
        <dbReference type="Proteomes" id="UP000215383"/>
    </source>
</evidence>
<feature type="domain" description="HTH lacI-type" evidence="4">
    <location>
        <begin position="5"/>
        <end position="58"/>
    </location>
</feature>
<dbReference type="CDD" id="cd01542">
    <property type="entry name" value="PBP1_TreR-like"/>
    <property type="match status" value="1"/>
</dbReference>
<dbReference type="PROSITE" id="PS50932">
    <property type="entry name" value="HTH_LACI_2"/>
    <property type="match status" value="1"/>
</dbReference>
<keyword evidence="3" id="KW-0804">Transcription</keyword>
<dbReference type="Pfam" id="PF00356">
    <property type="entry name" value="LacI"/>
    <property type="match status" value="1"/>
</dbReference>
<dbReference type="PANTHER" id="PTHR30146:SF154">
    <property type="entry name" value="TRANSCRIPTION REGULATOR, MEMBER OF GALR FAMILY"/>
    <property type="match status" value="1"/>
</dbReference>
<dbReference type="GO" id="GO:0000976">
    <property type="term" value="F:transcription cis-regulatory region binding"/>
    <property type="evidence" value="ECO:0007669"/>
    <property type="project" value="TreeGrafter"/>
</dbReference>
<sequence>MNKKITIQEIATMAGVAKSTVSRYLNNGYVSKEKAALIDKVITQTGYKSNFFARRLKTKNSKLIGIVMPRLDSFSASKLLAGFNSILQKEDYQVLILVSDLQIDKEIANIRQLIQQGVDGIIVQSIAITKEHLSIVKNAPIPILFTGQSHPDTTYLKVNDIKAGHIMGEYIASLNHKNVAYLGVSPLDIAVGVDRYKGFADTFLSIIPDGKIHFIETDFNFDTAYKKGNEVLFYKPTAVICATDNIALGLLRYLHEKNIKVPQDISLTGFGGYPYSKVSYPSLTTISFDYKYLGAKTAEKLLSMLHGNAVQSEFDNNMVLLTQESTRKI</sequence>
<dbReference type="Pfam" id="PF13377">
    <property type="entry name" value="Peripla_BP_3"/>
    <property type="match status" value="1"/>
</dbReference>
<dbReference type="InterPro" id="IPR000843">
    <property type="entry name" value="HTH_LacI"/>
</dbReference>
<dbReference type="Gene3D" id="1.10.260.40">
    <property type="entry name" value="lambda repressor-like DNA-binding domains"/>
    <property type="match status" value="1"/>
</dbReference>
<evidence type="ECO:0000259" key="4">
    <source>
        <dbReference type="PROSITE" id="PS50932"/>
    </source>
</evidence>
<dbReference type="EMBL" id="LT906446">
    <property type="protein sequence ID" value="SNV05405.1"/>
    <property type="molecule type" value="Genomic_DNA"/>
</dbReference>
<evidence type="ECO:0000259" key="5">
    <source>
        <dbReference type="PROSITE" id="PS50943"/>
    </source>
</evidence>
<protein>
    <submittedName>
        <fullName evidence="6">Trehalose operon repressor</fullName>
    </submittedName>
</protein>
<evidence type="ECO:0000256" key="2">
    <source>
        <dbReference type="ARBA" id="ARBA00023125"/>
    </source>
</evidence>
<keyword evidence="2" id="KW-0238">DNA-binding</keyword>
<dbReference type="GeneID" id="78508130"/>
<dbReference type="InterPro" id="IPR046335">
    <property type="entry name" value="LacI/GalR-like_sensor"/>
</dbReference>
<dbReference type="SUPFAM" id="SSF47413">
    <property type="entry name" value="lambda repressor-like DNA-binding domains"/>
    <property type="match status" value="1"/>
</dbReference>
<dbReference type="PROSITE" id="PS50943">
    <property type="entry name" value="HTH_CROC1"/>
    <property type="match status" value="1"/>
</dbReference>
<dbReference type="Proteomes" id="UP000215383">
    <property type="component" value="Chromosome 1"/>
</dbReference>
<evidence type="ECO:0000313" key="6">
    <source>
        <dbReference type="EMBL" id="SNV05405.1"/>
    </source>
</evidence>
<evidence type="ECO:0000256" key="3">
    <source>
        <dbReference type="ARBA" id="ARBA00023163"/>
    </source>
</evidence>